<dbReference type="GO" id="GO:0006423">
    <property type="term" value="P:cysteinyl-tRNA aminoacylation"/>
    <property type="evidence" value="ECO:0007669"/>
    <property type="project" value="UniProtKB-UniRule"/>
</dbReference>
<keyword evidence="14" id="KW-0175">Coiled coil</keyword>
<evidence type="ECO:0000256" key="4">
    <source>
        <dbReference type="ARBA" id="ARBA00022490"/>
    </source>
</evidence>
<feature type="domain" description="Cysteinyl-tRNA synthetase class Ia DALR" evidence="15">
    <location>
        <begin position="358"/>
        <end position="421"/>
    </location>
</feature>
<dbReference type="SMART" id="SM00840">
    <property type="entry name" value="DALR_2"/>
    <property type="match status" value="1"/>
</dbReference>
<keyword evidence="5 13" id="KW-0436">Ligase</keyword>
<dbReference type="Gene3D" id="3.40.50.620">
    <property type="entry name" value="HUPs"/>
    <property type="match status" value="1"/>
</dbReference>
<dbReference type="GO" id="GO:0005524">
    <property type="term" value="F:ATP binding"/>
    <property type="evidence" value="ECO:0007669"/>
    <property type="project" value="UniProtKB-UniRule"/>
</dbReference>
<dbReference type="InterPro" id="IPR015803">
    <property type="entry name" value="Cys-tRNA-ligase"/>
</dbReference>
<dbReference type="InterPro" id="IPR056411">
    <property type="entry name" value="CysS_C"/>
</dbReference>
<evidence type="ECO:0000256" key="9">
    <source>
        <dbReference type="ARBA" id="ARBA00022840"/>
    </source>
</evidence>
<comment type="subunit">
    <text evidence="3 13">Monomer.</text>
</comment>
<keyword evidence="6 13" id="KW-0479">Metal-binding</keyword>
<proteinExistence type="inferred from homology"/>
<evidence type="ECO:0000256" key="1">
    <source>
        <dbReference type="ARBA" id="ARBA00004496"/>
    </source>
</evidence>
<dbReference type="GO" id="GO:0008270">
    <property type="term" value="F:zinc ion binding"/>
    <property type="evidence" value="ECO:0007669"/>
    <property type="project" value="UniProtKB-UniRule"/>
</dbReference>
<dbReference type="NCBIfam" id="TIGR00435">
    <property type="entry name" value="cysS"/>
    <property type="match status" value="1"/>
</dbReference>
<keyword evidence="8 13" id="KW-0862">Zinc</keyword>
<keyword evidence="11 13" id="KW-0030">Aminoacyl-tRNA synthetase</keyword>
<protein>
    <recommendedName>
        <fullName evidence="13">Cysteine--tRNA ligase</fullName>
        <ecNumber evidence="13">6.1.1.16</ecNumber>
    </recommendedName>
    <alternativeName>
        <fullName evidence="13">Cysteinyl-tRNA synthetase</fullName>
        <shortName evidence="13">CysRS</shortName>
    </alternativeName>
</protein>
<name>A0A934KL18_9BACT</name>
<dbReference type="PANTHER" id="PTHR10890:SF3">
    <property type="entry name" value="CYSTEINE--TRNA LIGASE, CYTOPLASMIC"/>
    <property type="match status" value="1"/>
</dbReference>
<dbReference type="EMBL" id="JAEKNQ010000064">
    <property type="protein sequence ID" value="MBJ7604678.1"/>
    <property type="molecule type" value="Genomic_DNA"/>
</dbReference>
<dbReference type="InterPro" id="IPR015273">
    <property type="entry name" value="Cys-tRNA-synt_Ia_DALR"/>
</dbReference>
<sequence>MTLRLHNSLTGRKEEFQPLEPGVVRMYTCGPTVWGPAHIGNMRSFLLYDLIRRQMRLSGCEVRHVMNLTDVDDRIIEQSDAAGMVISEFTPRWEESVLSDLKRLRAEPAEWYPRATQHVPEMIELISRLLELGHAYAMEGDVYFRIDSFPAYGALSKLDRRGKPVTTRVATDKYEKESASDFALWKAATERDRRVGAAWQTPFGLGRPGWHIECSAMASKYLGETLDLHAGGVDLLFPHHENEIAQSEAANRKPFSRYWLHGEHLTIATGDKMSKSSGNFLTLSDLLAAGHDPVAIRFQLLAGAHYRQRTHLSDEAIRAAAEQVRRLRELELRLSLLVPRPGVDDAAIYETALDGQAAYREAIDDDLNLAQGVGQVFEVVRQANSALDAGRVGTAGREAVLQLLAAADAHLDVLRGDEESLDEDVERLIEEREEARRRRDFATSDRIRDELRGRGLVLEDSREGVRWRRVPASG</sequence>
<dbReference type="SUPFAM" id="SSF52374">
    <property type="entry name" value="Nucleotidylyl transferase"/>
    <property type="match status" value="1"/>
</dbReference>
<evidence type="ECO:0000256" key="7">
    <source>
        <dbReference type="ARBA" id="ARBA00022741"/>
    </source>
</evidence>
<dbReference type="GO" id="GO:0005829">
    <property type="term" value="C:cytosol"/>
    <property type="evidence" value="ECO:0007669"/>
    <property type="project" value="TreeGrafter"/>
</dbReference>
<dbReference type="CDD" id="cd00672">
    <property type="entry name" value="CysRS_core"/>
    <property type="match status" value="1"/>
</dbReference>
<dbReference type="SUPFAM" id="SSF47323">
    <property type="entry name" value="Anticodon-binding domain of a subclass of class I aminoacyl-tRNA synthetases"/>
    <property type="match status" value="1"/>
</dbReference>
<dbReference type="EC" id="6.1.1.16" evidence="13"/>
<evidence type="ECO:0000256" key="11">
    <source>
        <dbReference type="ARBA" id="ARBA00023146"/>
    </source>
</evidence>
<organism evidence="16 17">
    <name type="scientific">Candidatus Dormiibacter inghamiae</name>
    <dbReference type="NCBI Taxonomy" id="3127013"/>
    <lineage>
        <taxon>Bacteria</taxon>
        <taxon>Bacillati</taxon>
        <taxon>Candidatus Dormiibacterota</taxon>
        <taxon>Candidatus Dormibacteria</taxon>
        <taxon>Candidatus Dormibacterales</taxon>
        <taxon>Candidatus Dormibacteraceae</taxon>
        <taxon>Candidatus Dormiibacter</taxon>
    </lineage>
</organism>
<dbReference type="PRINTS" id="PR00983">
    <property type="entry name" value="TRNASYNTHCYS"/>
</dbReference>
<feature type="binding site" evidence="13">
    <location>
        <position position="239"/>
    </location>
    <ligand>
        <name>Zn(2+)</name>
        <dbReference type="ChEBI" id="CHEBI:29105"/>
    </ligand>
</feature>
<reference evidence="16 17" key="1">
    <citation type="submission" date="2020-10" db="EMBL/GenBank/DDBJ databases">
        <title>Ca. Dormibacterota MAGs.</title>
        <authorList>
            <person name="Montgomery K."/>
        </authorList>
    </citation>
    <scope>NUCLEOTIDE SEQUENCE [LARGE SCALE GENOMIC DNA]</scope>
    <source>
        <strain evidence="16">SC8811_S16_3</strain>
    </source>
</reference>
<feature type="short sequence motif" description="'KMSKS' region" evidence="13">
    <location>
        <begin position="272"/>
        <end position="276"/>
    </location>
</feature>
<feature type="binding site" evidence="13">
    <location>
        <position position="275"/>
    </location>
    <ligand>
        <name>ATP</name>
        <dbReference type="ChEBI" id="CHEBI:30616"/>
    </ligand>
</feature>
<comment type="subcellular location">
    <subcellularLocation>
        <location evidence="1 13">Cytoplasm</location>
    </subcellularLocation>
</comment>
<keyword evidence="10 13" id="KW-0648">Protein biosynthesis</keyword>
<evidence type="ECO:0000256" key="8">
    <source>
        <dbReference type="ARBA" id="ARBA00022833"/>
    </source>
</evidence>
<dbReference type="InterPro" id="IPR032678">
    <property type="entry name" value="tRNA-synt_1_cat_dom"/>
</dbReference>
<evidence type="ECO:0000313" key="16">
    <source>
        <dbReference type="EMBL" id="MBJ7604678.1"/>
    </source>
</evidence>
<evidence type="ECO:0000313" key="17">
    <source>
        <dbReference type="Proteomes" id="UP000620075"/>
    </source>
</evidence>
<evidence type="ECO:0000256" key="5">
    <source>
        <dbReference type="ARBA" id="ARBA00022598"/>
    </source>
</evidence>
<evidence type="ECO:0000256" key="2">
    <source>
        <dbReference type="ARBA" id="ARBA00005594"/>
    </source>
</evidence>
<evidence type="ECO:0000256" key="3">
    <source>
        <dbReference type="ARBA" id="ARBA00011245"/>
    </source>
</evidence>
<keyword evidence="4 13" id="KW-0963">Cytoplasm</keyword>
<comment type="cofactor">
    <cofactor evidence="13">
        <name>Zn(2+)</name>
        <dbReference type="ChEBI" id="CHEBI:29105"/>
    </cofactor>
    <text evidence="13">Binds 1 zinc ion per subunit.</text>
</comment>
<accession>A0A934KL18</accession>
<comment type="similarity">
    <text evidence="2 13">Belongs to the class-I aminoacyl-tRNA synthetase family.</text>
</comment>
<evidence type="ECO:0000256" key="12">
    <source>
        <dbReference type="ARBA" id="ARBA00047398"/>
    </source>
</evidence>
<gene>
    <name evidence="13" type="primary">cysS</name>
    <name evidence="16" type="ORF">JF888_16105</name>
</gene>
<dbReference type="InterPro" id="IPR009080">
    <property type="entry name" value="tRNAsynth_Ia_anticodon-bd"/>
</dbReference>
<evidence type="ECO:0000256" key="14">
    <source>
        <dbReference type="SAM" id="Coils"/>
    </source>
</evidence>
<feature type="coiled-coil region" evidence="14">
    <location>
        <begin position="411"/>
        <end position="445"/>
    </location>
</feature>
<evidence type="ECO:0000256" key="10">
    <source>
        <dbReference type="ARBA" id="ARBA00022917"/>
    </source>
</evidence>
<feature type="binding site" evidence="13">
    <location>
        <position position="29"/>
    </location>
    <ligand>
        <name>Zn(2+)</name>
        <dbReference type="ChEBI" id="CHEBI:29105"/>
    </ligand>
</feature>
<feature type="binding site" evidence="13">
    <location>
        <position position="243"/>
    </location>
    <ligand>
        <name>Zn(2+)</name>
        <dbReference type="ChEBI" id="CHEBI:29105"/>
    </ligand>
</feature>
<dbReference type="InterPro" id="IPR014729">
    <property type="entry name" value="Rossmann-like_a/b/a_fold"/>
</dbReference>
<dbReference type="PANTHER" id="PTHR10890">
    <property type="entry name" value="CYSTEINYL-TRNA SYNTHETASE"/>
    <property type="match status" value="1"/>
</dbReference>
<dbReference type="RefSeq" id="WP_338182682.1">
    <property type="nucleotide sequence ID" value="NZ_JAEKNQ010000064.1"/>
</dbReference>
<evidence type="ECO:0000256" key="6">
    <source>
        <dbReference type="ARBA" id="ARBA00022723"/>
    </source>
</evidence>
<keyword evidence="9 13" id="KW-0067">ATP-binding</keyword>
<dbReference type="InterPro" id="IPR024909">
    <property type="entry name" value="Cys-tRNA/MSH_ligase"/>
</dbReference>
<dbReference type="GO" id="GO:0004817">
    <property type="term" value="F:cysteine-tRNA ligase activity"/>
    <property type="evidence" value="ECO:0007669"/>
    <property type="project" value="UniProtKB-UniRule"/>
</dbReference>
<dbReference type="Pfam" id="PF23493">
    <property type="entry name" value="CysS_C"/>
    <property type="match status" value="1"/>
</dbReference>
<feature type="binding site" evidence="13">
    <location>
        <position position="214"/>
    </location>
    <ligand>
        <name>Zn(2+)</name>
        <dbReference type="ChEBI" id="CHEBI:29105"/>
    </ligand>
</feature>
<evidence type="ECO:0000259" key="15">
    <source>
        <dbReference type="SMART" id="SM00840"/>
    </source>
</evidence>
<feature type="short sequence motif" description="'HIGH' region" evidence="13">
    <location>
        <begin position="31"/>
        <end position="41"/>
    </location>
</feature>
<dbReference type="Pfam" id="PF09190">
    <property type="entry name" value="DALR_2"/>
    <property type="match status" value="1"/>
</dbReference>
<evidence type="ECO:0000256" key="13">
    <source>
        <dbReference type="HAMAP-Rule" id="MF_00041"/>
    </source>
</evidence>
<comment type="caution">
    <text evidence="16">The sequence shown here is derived from an EMBL/GenBank/DDBJ whole genome shotgun (WGS) entry which is preliminary data.</text>
</comment>
<dbReference type="AlphaFoldDB" id="A0A934KL18"/>
<dbReference type="Proteomes" id="UP000620075">
    <property type="component" value="Unassembled WGS sequence"/>
</dbReference>
<keyword evidence="7 13" id="KW-0547">Nucleotide-binding</keyword>
<dbReference type="Pfam" id="PF01406">
    <property type="entry name" value="tRNA-synt_1e"/>
    <property type="match status" value="1"/>
</dbReference>
<dbReference type="Gene3D" id="1.20.120.1910">
    <property type="entry name" value="Cysteine-tRNA ligase, C-terminal anti-codon recognition domain"/>
    <property type="match status" value="1"/>
</dbReference>
<comment type="catalytic activity">
    <reaction evidence="12 13">
        <text>tRNA(Cys) + L-cysteine + ATP = L-cysteinyl-tRNA(Cys) + AMP + diphosphate</text>
        <dbReference type="Rhea" id="RHEA:17773"/>
        <dbReference type="Rhea" id="RHEA-COMP:9661"/>
        <dbReference type="Rhea" id="RHEA-COMP:9679"/>
        <dbReference type="ChEBI" id="CHEBI:30616"/>
        <dbReference type="ChEBI" id="CHEBI:33019"/>
        <dbReference type="ChEBI" id="CHEBI:35235"/>
        <dbReference type="ChEBI" id="CHEBI:78442"/>
        <dbReference type="ChEBI" id="CHEBI:78517"/>
        <dbReference type="ChEBI" id="CHEBI:456215"/>
        <dbReference type="EC" id="6.1.1.16"/>
    </reaction>
</comment>
<dbReference type="HAMAP" id="MF_00041">
    <property type="entry name" value="Cys_tRNA_synth"/>
    <property type="match status" value="1"/>
</dbReference>